<accession>A0A075NVE7</accession>
<keyword evidence="2" id="KW-1185">Reference proteome</keyword>
<name>A0A075NVE7_9ALTE</name>
<evidence type="ECO:0000313" key="2">
    <source>
        <dbReference type="Proteomes" id="UP000056090"/>
    </source>
</evidence>
<evidence type="ECO:0000313" key="1">
    <source>
        <dbReference type="EMBL" id="AIF97333.1"/>
    </source>
</evidence>
<evidence type="ECO:0008006" key="3">
    <source>
        <dbReference type="Google" id="ProtNLM"/>
    </source>
</evidence>
<dbReference type="AlphaFoldDB" id="A0A075NVE7"/>
<protein>
    <recommendedName>
        <fullName evidence="3">DUF4397 domain-containing protein</fullName>
    </recommendedName>
</protein>
<sequence>MGSNMFIVSKRFISFTLITSLYLSGCVYVADDDEEGDSYGYAQYVNLVPQSPEIEFIVEDESEATLAFSEATAYTYVTNSTFDIEFNQILPNTENDDFISEDSLKVSKKNLHSYILYGDADAPSTMEISIDISDIYDDDFDDGYALVQFANLANINDAVDVYILDADASLTNKTVDYTLAAEDYSGEVSLDAGDYKLVFTESGTDTILAMKNDISIEEGEALSYVFVSYENAGFDDPFYSIIELNDDGARQLTNEAQDSYLRVSNNIVGTSAIAVAKDSSSSTAIEALYFGDISPLISVDIDDTDDANSVDIYLKDTDTSAVLESTSIDMYADQIVMLLSSGDTSSTVTAYSHTEDLRVIDTHAKLLIAHNIDNESSTSITVKVIEQGSNPDSYDASDNISYLSSLNIETEAGDYDIYVYDADTDDLLLETTVYDIEKGDVINLILSDYDYGGAPYQLFRYTN</sequence>
<gene>
    <name evidence="1" type="ORF">EP13_00730</name>
</gene>
<organism evidence="1 2">
    <name type="scientific">Alteromonas australica</name>
    <dbReference type="NCBI Taxonomy" id="589873"/>
    <lineage>
        <taxon>Bacteria</taxon>
        <taxon>Pseudomonadati</taxon>
        <taxon>Pseudomonadota</taxon>
        <taxon>Gammaproteobacteria</taxon>
        <taxon>Alteromonadales</taxon>
        <taxon>Alteromonadaceae</taxon>
        <taxon>Alteromonas/Salinimonas group</taxon>
        <taxon>Alteromonas</taxon>
    </lineage>
</organism>
<dbReference type="Proteomes" id="UP000056090">
    <property type="component" value="Chromosome"/>
</dbReference>
<dbReference type="KEGG" id="aal:EP13_00730"/>
<proteinExistence type="predicted"/>
<reference evidence="1 2" key="1">
    <citation type="submission" date="2014-06" db="EMBL/GenBank/DDBJ databases">
        <title>Genomes of Alteromonas australica, a world apart.</title>
        <authorList>
            <person name="Gonzaga A."/>
            <person name="Lopez-Perez M."/>
            <person name="Rodriguez-Valera F."/>
        </authorList>
    </citation>
    <scope>NUCLEOTIDE SEQUENCE [LARGE SCALE GENOMIC DNA]</scope>
    <source>
        <strain evidence="1 2">H 17</strain>
    </source>
</reference>
<dbReference type="EMBL" id="CP008849">
    <property type="protein sequence ID" value="AIF97333.1"/>
    <property type="molecule type" value="Genomic_DNA"/>
</dbReference>